<dbReference type="Pfam" id="PF11833">
    <property type="entry name" value="CPP1-like"/>
    <property type="match status" value="1"/>
</dbReference>
<dbReference type="PANTHER" id="PTHR33372">
    <property type="match status" value="1"/>
</dbReference>
<protein>
    <submittedName>
        <fullName evidence="3">Uncharacterized protein</fullName>
    </submittedName>
</protein>
<keyword evidence="2" id="KW-0732">Signal</keyword>
<dbReference type="InterPro" id="IPR021788">
    <property type="entry name" value="CPP1-like"/>
</dbReference>
<dbReference type="PANTHER" id="PTHR33372:SF2">
    <property type="entry name" value="PROTEIN CHAPERONE-LIKE PROTEIN OF POR1, CHLOROPLASTIC"/>
    <property type="match status" value="1"/>
</dbReference>
<keyword evidence="1" id="KW-0812">Transmembrane</keyword>
<accession>A0A7S1U968</accession>
<evidence type="ECO:0000313" key="3">
    <source>
        <dbReference type="EMBL" id="CAD9260902.1"/>
    </source>
</evidence>
<keyword evidence="1" id="KW-0472">Membrane</keyword>
<dbReference type="EMBL" id="HBGJ01030574">
    <property type="protein sequence ID" value="CAD9260902.1"/>
    <property type="molecule type" value="Transcribed_RNA"/>
</dbReference>
<dbReference type="AlphaFoldDB" id="A0A7S1U968"/>
<sequence length="304" mass="32932">MVKAVLLALALAPGAMGFGAPLAARQRLFGVRGAVQTSRPTASSPLGVFGRKEEATGPSAEEVARELAKHYRTLGVRAEANFEEIADQTERLRLKYKGDIKKVKMVEIAKDRIMELKLAQRMSGSLAVASGAAQYDAERDIYAKAKGKKKAPAWMRYIRRMWCPPTAQERTRFAAYYGCGAGASILVPHMHGALQGLTLLLSISMLYSKRAGLQFSNPGEAYSAQMPEIQYKIVGIAALVCIGGWCLGHGIMNAFVALFGPVVTPGTPAYGGIAGNLGYFLVCSYLIVNPKAMQAMQSKRKKRR</sequence>
<name>A0A7S1U968_9STRA</name>
<organism evidence="3">
    <name type="scientific">Phaeomonas parva</name>
    <dbReference type="NCBI Taxonomy" id="124430"/>
    <lineage>
        <taxon>Eukaryota</taxon>
        <taxon>Sar</taxon>
        <taxon>Stramenopiles</taxon>
        <taxon>Ochrophyta</taxon>
        <taxon>Pinguiophyceae</taxon>
        <taxon>Pinguiochrysidales</taxon>
        <taxon>Pinguiochrysidaceae</taxon>
        <taxon>Phaeomonas</taxon>
    </lineage>
</organism>
<feature type="chain" id="PRO_5031219924" evidence="2">
    <location>
        <begin position="18"/>
        <end position="304"/>
    </location>
</feature>
<feature type="transmembrane region" description="Helical" evidence="1">
    <location>
        <begin position="233"/>
        <end position="257"/>
    </location>
</feature>
<keyword evidence="1" id="KW-1133">Transmembrane helix</keyword>
<feature type="signal peptide" evidence="2">
    <location>
        <begin position="1"/>
        <end position="17"/>
    </location>
</feature>
<evidence type="ECO:0000256" key="2">
    <source>
        <dbReference type="SAM" id="SignalP"/>
    </source>
</evidence>
<reference evidence="3" key="1">
    <citation type="submission" date="2021-01" db="EMBL/GenBank/DDBJ databases">
        <authorList>
            <person name="Corre E."/>
            <person name="Pelletier E."/>
            <person name="Niang G."/>
            <person name="Scheremetjew M."/>
            <person name="Finn R."/>
            <person name="Kale V."/>
            <person name="Holt S."/>
            <person name="Cochrane G."/>
            <person name="Meng A."/>
            <person name="Brown T."/>
            <person name="Cohen L."/>
        </authorList>
    </citation>
    <scope>NUCLEOTIDE SEQUENCE</scope>
    <source>
        <strain evidence="3">CCMP2877</strain>
    </source>
</reference>
<proteinExistence type="predicted"/>
<dbReference type="GO" id="GO:0031969">
    <property type="term" value="C:chloroplast membrane"/>
    <property type="evidence" value="ECO:0007669"/>
    <property type="project" value="TreeGrafter"/>
</dbReference>
<gene>
    <name evidence="3" type="ORF">PPAR1163_LOCUS19282</name>
</gene>
<feature type="transmembrane region" description="Helical" evidence="1">
    <location>
        <begin position="269"/>
        <end position="288"/>
    </location>
</feature>
<evidence type="ECO:0000256" key="1">
    <source>
        <dbReference type="SAM" id="Phobius"/>
    </source>
</evidence>